<dbReference type="EMBL" id="JAPFPW010000016">
    <property type="protein sequence ID" value="MCW7754818.1"/>
    <property type="molecule type" value="Genomic_DNA"/>
</dbReference>
<comment type="caution">
    <text evidence="6">The sequence shown here is derived from an EMBL/GenBank/DDBJ whole genome shotgun (WGS) entry which is preliminary data.</text>
</comment>
<comment type="function">
    <text evidence="3">Coenzyme A-transferase that converts butyrate to butyryl-CoA.</text>
</comment>
<keyword evidence="3" id="KW-0963">Cytoplasm</keyword>
<keyword evidence="3" id="KW-0276">Fatty acid metabolism</keyword>
<dbReference type="PANTHER" id="PTHR21432">
    <property type="entry name" value="ACETYL-COA HYDROLASE-RELATED"/>
    <property type="match status" value="1"/>
</dbReference>
<keyword evidence="7" id="KW-1185">Reference proteome</keyword>
<dbReference type="InterPro" id="IPR046433">
    <property type="entry name" value="ActCoA_hydro"/>
</dbReference>
<protein>
    <recommendedName>
        <fullName evidence="3">Probable butyrate:acetyl-CoA coenzyme A-transferase</fullName>
        <shortName evidence="3">Butyrate CoA-transferase</shortName>
        <ecNumber evidence="3">2.8.3.-</ecNumber>
    </recommendedName>
</protein>
<evidence type="ECO:0000313" key="7">
    <source>
        <dbReference type="Proteomes" id="UP001209681"/>
    </source>
</evidence>
<feature type="domain" description="Acetyl-CoA hydrolase/transferase N-terminal" evidence="4">
    <location>
        <begin position="7"/>
        <end position="184"/>
    </location>
</feature>
<evidence type="ECO:0000313" key="6">
    <source>
        <dbReference type="EMBL" id="MCW7754818.1"/>
    </source>
</evidence>
<feature type="binding site" evidence="3">
    <location>
        <begin position="221"/>
        <end position="225"/>
    </location>
    <ligand>
        <name>CoA</name>
        <dbReference type="ChEBI" id="CHEBI:57287"/>
    </ligand>
</feature>
<dbReference type="HAMAP" id="MF_03228">
    <property type="entry name" value="But_CoA_trans"/>
    <property type="match status" value="1"/>
</dbReference>
<name>A0ABT3NBI1_9BACT</name>
<feature type="domain" description="Acetyl-CoA hydrolase/transferase C-terminal" evidence="5">
    <location>
        <begin position="280"/>
        <end position="436"/>
    </location>
</feature>
<dbReference type="InterPro" id="IPR003702">
    <property type="entry name" value="ActCoA_hydro_N"/>
</dbReference>
<comment type="catalytic activity">
    <reaction evidence="3">
        <text>butanoate + acetyl-CoA = butanoyl-CoA + acetate</text>
        <dbReference type="Rhea" id="RHEA:30071"/>
        <dbReference type="ChEBI" id="CHEBI:17968"/>
        <dbReference type="ChEBI" id="CHEBI:30089"/>
        <dbReference type="ChEBI" id="CHEBI:57288"/>
        <dbReference type="ChEBI" id="CHEBI:57371"/>
    </reaction>
</comment>
<evidence type="ECO:0000259" key="4">
    <source>
        <dbReference type="Pfam" id="PF02550"/>
    </source>
</evidence>
<dbReference type="InterPro" id="IPR038460">
    <property type="entry name" value="AcetylCoA_hyd_C_sf"/>
</dbReference>
<comment type="subcellular location">
    <subcellularLocation>
        <location evidence="3">Cytoplasm</location>
    </subcellularLocation>
</comment>
<proteinExistence type="inferred from homology"/>
<dbReference type="PANTHER" id="PTHR21432:SF20">
    <property type="entry name" value="ACETYL-COA HYDROLASE"/>
    <property type="match status" value="1"/>
</dbReference>
<keyword evidence="3" id="KW-0443">Lipid metabolism</keyword>
<feature type="binding site" evidence="3">
    <location>
        <position position="344"/>
    </location>
    <ligand>
        <name>CoA</name>
        <dbReference type="ChEBI" id="CHEBI:57287"/>
    </ligand>
</feature>
<comment type="similarity">
    <text evidence="1 3">Belongs to the acetyl-CoA hydrolase/transferase family.</text>
</comment>
<dbReference type="Gene3D" id="3.40.1080.10">
    <property type="entry name" value="Glutaconate Coenzyme A-transferase"/>
    <property type="match status" value="1"/>
</dbReference>
<dbReference type="Gene3D" id="3.40.1080.20">
    <property type="entry name" value="Acetyl-CoA hydrolase/transferase C-terminal domain"/>
    <property type="match status" value="1"/>
</dbReference>
<dbReference type="EC" id="2.8.3.-" evidence="3"/>
<organism evidence="6 7">
    <name type="scientific">Desulfobotulus pelophilus</name>
    <dbReference type="NCBI Taxonomy" id="2823377"/>
    <lineage>
        <taxon>Bacteria</taxon>
        <taxon>Pseudomonadati</taxon>
        <taxon>Thermodesulfobacteriota</taxon>
        <taxon>Desulfobacteria</taxon>
        <taxon>Desulfobacterales</taxon>
        <taxon>Desulfobacteraceae</taxon>
        <taxon>Desulfobotulus</taxon>
    </lineage>
</organism>
<dbReference type="SUPFAM" id="SSF100950">
    <property type="entry name" value="NagB/RpiA/CoA transferase-like"/>
    <property type="match status" value="2"/>
</dbReference>
<dbReference type="InterPro" id="IPR026888">
    <property type="entry name" value="AcetylCoA_hyd_C"/>
</dbReference>
<dbReference type="Proteomes" id="UP001209681">
    <property type="component" value="Unassembled WGS sequence"/>
</dbReference>
<evidence type="ECO:0000259" key="5">
    <source>
        <dbReference type="Pfam" id="PF13336"/>
    </source>
</evidence>
<dbReference type="InterPro" id="IPR037171">
    <property type="entry name" value="NagB/RpiA_transferase-like"/>
</dbReference>
<dbReference type="Pfam" id="PF13336">
    <property type="entry name" value="AcetylCoA_hyd_C"/>
    <property type="match status" value="1"/>
</dbReference>
<sequence>MSDVMELYRQKCVSAEKAVSIVKSHDVVDYGFFNGKPVVCDQALAARHEELKDVFIHTAVTIPPIPEVIKYPGSFVYHDLQFSKLTRVLKSSGLPAFYLPIMYHQAPAWFRDGVADHRNVVICAVCPMDRHGYFNLGPHPSATLASMEQADAVILEVVQDMPRCLGGSEESVHISQVDYVVEAPADQKMTDLPVAEPTDTDRRIAGHIMPFIQDGSCIQLGIGGMPNAVGKIIAESDLKDLGGHTEMLSDAYVDMLLSGRMNGARKPFDIGRVPYTFALGSRRMYEFMDNNPAVSAYPASYTNDPKVIGQIDNFVSINNALQVDLFSQINAESLGTTQVSGNGGMWDFVIGAQWSKNGKSFICLASTYKDSEGNLRSRVMPRLKEGSIVTIPRHQVDYVVTEFGAARMRGQSTWSRAERIIGLAHPDFREELIREAQSMGIWRQSSKKDA</sequence>
<keyword evidence="2 3" id="KW-0808">Transferase</keyword>
<evidence type="ECO:0000256" key="3">
    <source>
        <dbReference type="HAMAP-Rule" id="MF_03228"/>
    </source>
</evidence>
<dbReference type="InterPro" id="IPR023990">
    <property type="entry name" value="Butryl-CoA_acetate_CoA_Tfrase"/>
</dbReference>
<gene>
    <name evidence="6" type="ORF">OOT00_12575</name>
</gene>
<dbReference type="Gene3D" id="3.30.750.70">
    <property type="entry name" value="4-hydroxybutyrate coenzyme like domains"/>
    <property type="match status" value="1"/>
</dbReference>
<evidence type="ECO:0000256" key="1">
    <source>
        <dbReference type="ARBA" id="ARBA00009632"/>
    </source>
</evidence>
<reference evidence="6 7" key="1">
    <citation type="submission" date="2022-11" db="EMBL/GenBank/DDBJ databases">
        <title>Desulfobotulus tamanensis H1 sp. nov. - anaerobic, alkaliphilic, sulphate reducing bacterium isolated from terrestrial mud volcano.</title>
        <authorList>
            <person name="Frolova A."/>
            <person name="Merkel A.Y."/>
            <person name="Slobodkin A.I."/>
        </authorList>
    </citation>
    <scope>NUCLEOTIDE SEQUENCE [LARGE SCALE GENOMIC DNA]</scope>
    <source>
        <strain evidence="6 7">H1</strain>
    </source>
</reference>
<dbReference type="Pfam" id="PF02550">
    <property type="entry name" value="AcetylCoA_hydro"/>
    <property type="match status" value="1"/>
</dbReference>
<feature type="active site" description="5-glutamyl coenzyme A thioester intermediate" evidence="3">
    <location>
        <position position="246"/>
    </location>
</feature>
<accession>A0ABT3NBI1</accession>
<feature type="binding site" evidence="3">
    <location>
        <position position="321"/>
    </location>
    <ligand>
        <name>CoA</name>
        <dbReference type="ChEBI" id="CHEBI:57287"/>
    </ligand>
</feature>
<dbReference type="RefSeq" id="WP_265425732.1">
    <property type="nucleotide sequence ID" value="NZ_JAPFPW010000016.1"/>
</dbReference>
<comment type="pathway">
    <text evidence="3">Lipid metabolism; butanoate metabolism.</text>
</comment>
<evidence type="ECO:0000256" key="2">
    <source>
        <dbReference type="ARBA" id="ARBA00022679"/>
    </source>
</evidence>